<evidence type="ECO:0000313" key="2">
    <source>
        <dbReference type="EMBL" id="NVN29308.1"/>
    </source>
</evidence>
<evidence type="ECO:0000313" key="3">
    <source>
        <dbReference type="Proteomes" id="UP000557688"/>
    </source>
</evidence>
<dbReference type="SUPFAM" id="SSF48452">
    <property type="entry name" value="TPR-like"/>
    <property type="match status" value="1"/>
</dbReference>
<proteinExistence type="predicted"/>
<evidence type="ECO:0000313" key="1">
    <source>
        <dbReference type="EMBL" id="MBB3173886.1"/>
    </source>
</evidence>
<evidence type="ECO:0008006" key="5">
    <source>
        <dbReference type="Google" id="ProtNLM"/>
    </source>
</evidence>
<dbReference type="EMBL" id="JACHXV010000005">
    <property type="protein sequence ID" value="MBB3173886.1"/>
    <property type="molecule type" value="Genomic_DNA"/>
</dbReference>
<evidence type="ECO:0000313" key="4">
    <source>
        <dbReference type="Proteomes" id="UP000565205"/>
    </source>
</evidence>
<reference evidence="2 4" key="1">
    <citation type="submission" date="2020-06" db="EMBL/GenBank/DDBJ databases">
        <title>Description of novel acetic acid bacteria.</title>
        <authorList>
            <person name="Sombolestani A."/>
        </authorList>
    </citation>
    <scope>NUCLEOTIDE SEQUENCE [LARGE SCALE GENOMIC DNA]</scope>
    <source>
        <strain evidence="2 4">LMG 26838</strain>
    </source>
</reference>
<name>A0A850NQQ9_9PROT</name>
<dbReference type="Proteomes" id="UP000557688">
    <property type="component" value="Unassembled WGS sequence"/>
</dbReference>
<reference evidence="1 3" key="2">
    <citation type="submission" date="2020-08" db="EMBL/GenBank/DDBJ databases">
        <title>Genomic Encyclopedia of Type Strains, Phase III (KMG-III): the genomes of soil and plant-associated and newly described type strains.</title>
        <authorList>
            <person name="Whitman W."/>
        </authorList>
    </citation>
    <scope>NUCLEOTIDE SEQUENCE [LARGE SCALE GENOMIC DNA]</scope>
    <source>
        <strain evidence="1 3">CECT 8088</strain>
    </source>
</reference>
<dbReference type="InterPro" id="IPR011990">
    <property type="entry name" value="TPR-like_helical_dom_sf"/>
</dbReference>
<comment type="caution">
    <text evidence="2">The sequence shown here is derived from an EMBL/GenBank/DDBJ whole genome shotgun (WGS) entry which is preliminary data.</text>
</comment>
<dbReference type="Gene3D" id="1.25.40.10">
    <property type="entry name" value="Tetratricopeptide repeat domain"/>
    <property type="match status" value="1"/>
</dbReference>
<dbReference type="RefSeq" id="WP_176622033.1">
    <property type="nucleotide sequence ID" value="NZ_JABXXQ010000026.1"/>
</dbReference>
<protein>
    <recommendedName>
        <fullName evidence="5">Tetratricopeptide repeat protein</fullName>
    </recommendedName>
</protein>
<accession>A0A850NQQ9</accession>
<dbReference type="EMBL" id="JABXXQ010000026">
    <property type="protein sequence ID" value="NVN29308.1"/>
    <property type="molecule type" value="Genomic_DNA"/>
</dbReference>
<keyword evidence="3" id="KW-1185">Reference proteome</keyword>
<organism evidence="2 4">
    <name type="scientific">Endobacter medicaginis</name>
    <dbReference type="NCBI Taxonomy" id="1181271"/>
    <lineage>
        <taxon>Bacteria</taxon>
        <taxon>Pseudomonadati</taxon>
        <taxon>Pseudomonadota</taxon>
        <taxon>Alphaproteobacteria</taxon>
        <taxon>Acetobacterales</taxon>
        <taxon>Acetobacteraceae</taxon>
        <taxon>Endobacter</taxon>
    </lineage>
</organism>
<dbReference type="Proteomes" id="UP000565205">
    <property type="component" value="Unassembled WGS sequence"/>
</dbReference>
<dbReference type="AlphaFoldDB" id="A0A850NQQ9"/>
<gene>
    <name evidence="1" type="ORF">FHR90_001718</name>
    <name evidence="2" type="ORF">HUK83_03005</name>
</gene>
<sequence>MLLPFGPEVGAAMLRHGDLFLVYLDTAAELALPPDHGLFVSATVERSANAMLLRLMMASGSDLRLCRVETGWLLSRATSAPCDAPPTITLDRADGALRLHAGHPGRVVAARDPITGQDLLIETAGDERFGRVADPSRSPAAMVPGTELGIILAEAGDAVRLDRQADGAIVRPWGGDATGLLPADAMTHVLDLPHMDALQARQRLEQAQTLLRQHAAPSRAMLIEAAEAALGAGNGWQALYFVHQAQAWQTPGDSNEQRRIAMIDEAAQLLEHFPLETTRASTEAANSAFADRSDEAASWRALAGWQRDPPAGERCSRLQQAVQLLSDYPAPLRERLLPAAGEALSACGTGQELSWLQHLPDDDTLRLAKAQAQARGNDLAGPLDGLDRLTRDRDPVVAYRAEKLDIDYRVRRHEMDARQAADRLEPLVFAARMAGDEDAWARDLAELRLQAGQFDQALDALSLLPASAGGTNELLLHLVQALATGDEPKDLVAWDSQLLKCAKLLERQGSSDPRTRVMLAEALLRGGLARKAIEVLPSSDATTDVDLRLRILTTRVKGLVDLGDIEGARAALSAAQDAQSNLPNPIIVLQAQIAMRAGDCAGALQSLDRMTQSASGDHDREISRLRALCQTKTARWSEAETSWQGLLPNAAPRDALPAADQEIVLRYLEAATRAGDTAAVELGIRQFSDRMTSENRIALSALQKTVVAVR</sequence>